<dbReference type="AlphaFoldDB" id="A0A0G1BR94"/>
<proteinExistence type="predicted"/>
<evidence type="ECO:0000313" key="2">
    <source>
        <dbReference type="Proteomes" id="UP000034563"/>
    </source>
</evidence>
<gene>
    <name evidence="1" type="ORF">UV48_C0007G0014</name>
</gene>
<name>A0A0G1BR94_9BACT</name>
<evidence type="ECO:0000313" key="1">
    <source>
        <dbReference type="EMBL" id="KKS75739.1"/>
    </source>
</evidence>
<dbReference type="Proteomes" id="UP000034563">
    <property type="component" value="Unassembled WGS sequence"/>
</dbReference>
<sequence>MVKHLVYTEKSGSPILPPPTITKNPRRLGLTNNIFSYLILIVCSREKKQFLGSYLSTTINFK</sequence>
<reference evidence="1 2" key="1">
    <citation type="journal article" date="2015" name="Nature">
        <title>rRNA introns, odd ribosomes, and small enigmatic genomes across a large radiation of phyla.</title>
        <authorList>
            <person name="Brown C.T."/>
            <person name="Hug L.A."/>
            <person name="Thomas B.C."/>
            <person name="Sharon I."/>
            <person name="Castelle C.J."/>
            <person name="Singh A."/>
            <person name="Wilkins M.J."/>
            <person name="Williams K.H."/>
            <person name="Banfield J.F."/>
        </authorList>
    </citation>
    <scope>NUCLEOTIDE SEQUENCE [LARGE SCALE GENOMIC DNA]</scope>
</reference>
<accession>A0A0G1BR94</accession>
<dbReference type="EMBL" id="LCEQ01000007">
    <property type="protein sequence ID" value="KKS75739.1"/>
    <property type="molecule type" value="Genomic_DNA"/>
</dbReference>
<comment type="caution">
    <text evidence="1">The sequence shown here is derived from an EMBL/GenBank/DDBJ whole genome shotgun (WGS) entry which is preliminary data.</text>
</comment>
<organism evidence="1 2">
    <name type="scientific">Candidatus Azambacteria bacterium GW2011_GWA2_42_9</name>
    <dbReference type="NCBI Taxonomy" id="1618613"/>
    <lineage>
        <taxon>Bacteria</taxon>
        <taxon>Candidatus Azamiibacteriota</taxon>
    </lineage>
</organism>
<protein>
    <submittedName>
        <fullName evidence="1">Uncharacterized protein</fullName>
    </submittedName>
</protein>